<dbReference type="EMBL" id="JAABOE010000005">
    <property type="protein sequence ID" value="KAF3190696.1"/>
    <property type="molecule type" value="Genomic_DNA"/>
</dbReference>
<evidence type="ECO:0000313" key="2">
    <source>
        <dbReference type="EMBL" id="KAF3190696.1"/>
    </source>
</evidence>
<protein>
    <submittedName>
        <fullName evidence="2">Uncharacterized protein</fullName>
    </submittedName>
</protein>
<dbReference type="Proteomes" id="UP000479691">
    <property type="component" value="Unassembled WGS sequence"/>
</dbReference>
<gene>
    <name evidence="3" type="ORF">TWF106_006473</name>
    <name evidence="2" type="ORF">TWF788_008218</name>
</gene>
<comment type="caution">
    <text evidence="2">The sequence shown here is derived from an EMBL/GenBank/DDBJ whole genome shotgun (WGS) entry which is preliminary data.</text>
</comment>
<proteinExistence type="predicted"/>
<evidence type="ECO:0000256" key="1">
    <source>
        <dbReference type="SAM" id="MobiDB-lite"/>
    </source>
</evidence>
<feature type="compositionally biased region" description="Basic and acidic residues" evidence="1">
    <location>
        <begin position="380"/>
        <end position="389"/>
    </location>
</feature>
<evidence type="ECO:0000313" key="3">
    <source>
        <dbReference type="EMBL" id="KAF3221148.1"/>
    </source>
</evidence>
<feature type="region of interest" description="Disordered" evidence="1">
    <location>
        <begin position="333"/>
        <end position="389"/>
    </location>
</feature>
<feature type="region of interest" description="Disordered" evidence="1">
    <location>
        <begin position="149"/>
        <end position="183"/>
    </location>
</feature>
<dbReference type="AlphaFoldDB" id="A0A7C8Q3D2"/>
<accession>A0A7C8Q3D2</accession>
<sequence length="389" mass="42912">MVGKQSIRNTISTPVGTSNTLFVAIGNSTGDLYIARYFHDPKPQKIQESRERMFLQDLKHLSEREAARYSHCRGISHFMSTTPRATISRCSDYLVGESASSSACEADELFATTATDLDFRQEISLGVDFGEYHSRYEIKHKEIICGASTPASQASQQKPQASHLTEDSLQKFPSSPPLRRLEAGSSVSTTCFGRTIRSPPLFLGSVPSPYNSRFNVVSQGEKHKEIVETSAVTTLSPTALQRQLTPQGVYPLFKFDDYVGGTESSVPPGQVGLDPQTTLSAKSSILEEPLFLIPTSEKPVSAGWKPVSIPFMPLDSVGWNFSSIFGHLTSEERPKDHLLPTGTRNTVKSEHPDINPMAEDETKGLLNFSQPPERSQTKMQPRESLDELT</sequence>
<evidence type="ECO:0000313" key="4">
    <source>
        <dbReference type="Proteomes" id="UP000472727"/>
    </source>
</evidence>
<feature type="compositionally biased region" description="Polar residues" evidence="1">
    <location>
        <begin position="367"/>
        <end position="379"/>
    </location>
</feature>
<dbReference type="EMBL" id="WIWS01000030">
    <property type="protein sequence ID" value="KAF3221148.1"/>
    <property type="molecule type" value="Genomic_DNA"/>
</dbReference>
<name>A0A7C8Q3D2_ORBOL</name>
<dbReference type="Proteomes" id="UP000472727">
    <property type="component" value="Unassembled WGS sequence"/>
</dbReference>
<feature type="compositionally biased region" description="Low complexity" evidence="1">
    <location>
        <begin position="149"/>
        <end position="162"/>
    </location>
</feature>
<reference evidence="4 5" key="1">
    <citation type="submission" date="2019-06" db="EMBL/GenBank/DDBJ databases">
        <authorList>
            <person name="Palmer J.M."/>
        </authorList>
    </citation>
    <scope>NUCLEOTIDE SEQUENCE [LARGE SCALE GENOMIC DNA]</scope>
    <source>
        <strain evidence="3 4">TWF106</strain>
        <strain evidence="2 5">TWF788</strain>
    </source>
</reference>
<organism evidence="2 5">
    <name type="scientific">Orbilia oligospora</name>
    <name type="common">Nematode-trapping fungus</name>
    <name type="synonym">Arthrobotrys oligospora</name>
    <dbReference type="NCBI Taxonomy" id="2813651"/>
    <lineage>
        <taxon>Eukaryota</taxon>
        <taxon>Fungi</taxon>
        <taxon>Dikarya</taxon>
        <taxon>Ascomycota</taxon>
        <taxon>Pezizomycotina</taxon>
        <taxon>Orbiliomycetes</taxon>
        <taxon>Orbiliales</taxon>
        <taxon>Orbiliaceae</taxon>
        <taxon>Orbilia</taxon>
    </lineage>
</organism>
<evidence type="ECO:0000313" key="5">
    <source>
        <dbReference type="Proteomes" id="UP000479691"/>
    </source>
</evidence>